<dbReference type="EMBL" id="CP159925">
    <property type="protein sequence ID" value="XCO76372.1"/>
    <property type="molecule type" value="Genomic_DNA"/>
</dbReference>
<protein>
    <recommendedName>
        <fullName evidence="3">DUF4386 family protein</fullName>
    </recommendedName>
</protein>
<feature type="transmembrane region" description="Helical" evidence="1">
    <location>
        <begin position="255"/>
        <end position="275"/>
    </location>
</feature>
<reference evidence="2" key="1">
    <citation type="submission" date="2024-06" db="EMBL/GenBank/DDBJ databases">
        <authorList>
            <person name="Li S."/>
        </authorList>
    </citation>
    <scope>NUCLEOTIDE SEQUENCE</scope>
    <source>
        <strain evidence="2">SR10</strain>
    </source>
</reference>
<dbReference type="RefSeq" id="WP_363799733.1">
    <property type="nucleotide sequence ID" value="NZ_CP159925.1"/>
</dbReference>
<dbReference type="AlphaFoldDB" id="A0AAU8MYT5"/>
<proteinExistence type="predicted"/>
<name>A0AAU8MYT5_9GAMM</name>
<feature type="transmembrane region" description="Helical" evidence="1">
    <location>
        <begin position="200"/>
        <end position="219"/>
    </location>
</feature>
<feature type="transmembrane region" description="Helical" evidence="1">
    <location>
        <begin position="226"/>
        <end position="249"/>
    </location>
</feature>
<evidence type="ECO:0000313" key="2">
    <source>
        <dbReference type="EMBL" id="XCO76372.1"/>
    </source>
</evidence>
<keyword evidence="1" id="KW-0472">Membrane</keyword>
<gene>
    <name evidence="2" type="ORF">ABU614_06175</name>
</gene>
<organism evidence="2">
    <name type="scientific">Lysobacter firmicutimachus</name>
    <dbReference type="NCBI Taxonomy" id="1792846"/>
    <lineage>
        <taxon>Bacteria</taxon>
        <taxon>Pseudomonadati</taxon>
        <taxon>Pseudomonadota</taxon>
        <taxon>Gammaproteobacteria</taxon>
        <taxon>Lysobacterales</taxon>
        <taxon>Lysobacteraceae</taxon>
        <taxon>Lysobacter</taxon>
    </lineage>
</organism>
<accession>A0AAU8MYT5</accession>
<feature type="transmembrane region" description="Helical" evidence="1">
    <location>
        <begin position="84"/>
        <end position="102"/>
    </location>
</feature>
<keyword evidence="1" id="KW-1133">Transmembrane helix</keyword>
<evidence type="ECO:0000256" key="1">
    <source>
        <dbReference type="SAM" id="Phobius"/>
    </source>
</evidence>
<sequence>MSLAPTAAARSPLLVPLALAAALFAASALLLLIGALAVPEAVRSELKLAPILLQWLCKDGLLAGLGLAAACVLTQRRGAPRRPIGAAICALLLAFAVALLWSTTVDAWLYGRLGGQRRELEAAFAVSGLLKAAAQIAVAWPLAWWIGGRGATPVAWSGAARRAIGALVGGGVCAGLVLALQQGAAGFAALDGDGHRSGMSAVALAVGAVLALVAGVWPLRSGHGALGALAAAALTPLLLLAAAVPLALYGQALELPMLIALALALIVAAPLLAWLTVRALHRRGRPVAPAD</sequence>
<feature type="transmembrane region" description="Helical" evidence="1">
    <location>
        <begin position="159"/>
        <end position="180"/>
    </location>
</feature>
<feature type="transmembrane region" description="Helical" evidence="1">
    <location>
        <begin position="53"/>
        <end position="72"/>
    </location>
</feature>
<feature type="transmembrane region" description="Helical" evidence="1">
    <location>
        <begin position="122"/>
        <end position="147"/>
    </location>
</feature>
<keyword evidence="1" id="KW-0812">Transmembrane</keyword>
<evidence type="ECO:0008006" key="3">
    <source>
        <dbReference type="Google" id="ProtNLM"/>
    </source>
</evidence>